<evidence type="ECO:0000313" key="7">
    <source>
        <dbReference type="Proteomes" id="UP000779070"/>
    </source>
</evidence>
<keyword evidence="4" id="KW-0456">Lyase</keyword>
<evidence type="ECO:0000313" key="6">
    <source>
        <dbReference type="EMBL" id="MBN3576722.1"/>
    </source>
</evidence>
<gene>
    <name evidence="6" type="ORF">JYA62_03455</name>
</gene>
<organism evidence="6 7">
    <name type="scientific">Vibrio neptunius</name>
    <dbReference type="NCBI Taxonomy" id="170651"/>
    <lineage>
        <taxon>Bacteria</taxon>
        <taxon>Pseudomonadati</taxon>
        <taxon>Pseudomonadota</taxon>
        <taxon>Gammaproteobacteria</taxon>
        <taxon>Vibrionales</taxon>
        <taxon>Vibrionaceae</taxon>
        <taxon>Vibrio</taxon>
    </lineage>
</organism>
<dbReference type="InterPro" id="IPR011057">
    <property type="entry name" value="Mss4-like_sf"/>
</dbReference>
<proteinExistence type="inferred from homology"/>
<dbReference type="PANTHER" id="PTHR33337:SF40">
    <property type="entry name" value="CENP-V_GFA DOMAIN-CONTAINING PROTEIN-RELATED"/>
    <property type="match status" value="1"/>
</dbReference>
<name>A0ABS2ZWU4_9VIBR</name>
<dbReference type="PANTHER" id="PTHR33337">
    <property type="entry name" value="GFA DOMAIN-CONTAINING PROTEIN"/>
    <property type="match status" value="1"/>
</dbReference>
<dbReference type="PROSITE" id="PS51891">
    <property type="entry name" value="CENP_V_GFA"/>
    <property type="match status" value="1"/>
</dbReference>
<reference evidence="6 7" key="1">
    <citation type="submission" date="2021-02" db="EMBL/GenBank/DDBJ databases">
        <title>Draft Genome Sequences of 5 Vibrio neptunius Strains Isolated From of Bivalve Hatcheries.</title>
        <authorList>
            <person name="Galvis F."/>
            <person name="Barja J.L."/>
            <person name="Lemos M.L."/>
            <person name="Balado M."/>
        </authorList>
    </citation>
    <scope>NUCLEOTIDE SEQUENCE [LARGE SCALE GENOMIC DNA]</scope>
    <source>
        <strain evidence="6 7">PP-145.98</strain>
    </source>
</reference>
<dbReference type="RefSeq" id="WP_206368973.1">
    <property type="nucleotide sequence ID" value="NZ_CAWPTM010000145.1"/>
</dbReference>
<comment type="caution">
    <text evidence="6">The sequence shown here is derived from an EMBL/GenBank/DDBJ whole genome shotgun (WGS) entry which is preliminary data.</text>
</comment>
<feature type="domain" description="CENP-V/GFA" evidence="5">
    <location>
        <begin position="5"/>
        <end position="121"/>
    </location>
</feature>
<sequence>MSVIHKGSCLCGEVRFEVDGEFESFFMCHCQYCRKDTGSAHASNLFSSSAVLTWISGENHIKTYSLPSTRHVKSFCSNCGSALPTVQMDGAFIAAPAGSMDTKVSNKPNAHIFVASKAEWDQDLDKVPMIEGLPG</sequence>
<evidence type="ECO:0000256" key="4">
    <source>
        <dbReference type="ARBA" id="ARBA00023239"/>
    </source>
</evidence>
<accession>A0ABS2ZWU4</accession>
<keyword evidence="2" id="KW-0479">Metal-binding</keyword>
<dbReference type="SUPFAM" id="SSF51316">
    <property type="entry name" value="Mss4-like"/>
    <property type="match status" value="1"/>
</dbReference>
<evidence type="ECO:0000259" key="5">
    <source>
        <dbReference type="PROSITE" id="PS51891"/>
    </source>
</evidence>
<evidence type="ECO:0000256" key="3">
    <source>
        <dbReference type="ARBA" id="ARBA00022833"/>
    </source>
</evidence>
<keyword evidence="3" id="KW-0862">Zinc</keyword>
<dbReference type="InterPro" id="IPR006913">
    <property type="entry name" value="CENP-V/GFA"/>
</dbReference>
<dbReference type="Proteomes" id="UP000779070">
    <property type="component" value="Unassembled WGS sequence"/>
</dbReference>
<dbReference type="Pfam" id="PF04828">
    <property type="entry name" value="GFA"/>
    <property type="match status" value="1"/>
</dbReference>
<evidence type="ECO:0000256" key="2">
    <source>
        <dbReference type="ARBA" id="ARBA00022723"/>
    </source>
</evidence>
<evidence type="ECO:0000256" key="1">
    <source>
        <dbReference type="ARBA" id="ARBA00005495"/>
    </source>
</evidence>
<dbReference type="Gene3D" id="3.90.1590.10">
    <property type="entry name" value="glutathione-dependent formaldehyde- activating enzyme (gfa)"/>
    <property type="match status" value="1"/>
</dbReference>
<keyword evidence="7" id="KW-1185">Reference proteome</keyword>
<comment type="similarity">
    <text evidence="1">Belongs to the Gfa family.</text>
</comment>
<protein>
    <submittedName>
        <fullName evidence="6">GFA family protein</fullName>
    </submittedName>
</protein>
<dbReference type="EMBL" id="JAFHLB010000003">
    <property type="protein sequence ID" value="MBN3576722.1"/>
    <property type="molecule type" value="Genomic_DNA"/>
</dbReference>